<dbReference type="KEGG" id="mya:MORIYA_3751"/>
<organism evidence="1 2">
    <name type="scientific">Moritella yayanosii</name>
    <dbReference type="NCBI Taxonomy" id="69539"/>
    <lineage>
        <taxon>Bacteria</taxon>
        <taxon>Pseudomonadati</taxon>
        <taxon>Pseudomonadota</taxon>
        <taxon>Gammaproteobacteria</taxon>
        <taxon>Alteromonadales</taxon>
        <taxon>Moritellaceae</taxon>
        <taxon>Moritella</taxon>
    </lineage>
</organism>
<dbReference type="AlphaFoldDB" id="A0A330LTW5"/>
<dbReference type="Proteomes" id="UP000250163">
    <property type="component" value="Chromosome MORIYA"/>
</dbReference>
<name>A0A330LTW5_9GAMM</name>
<evidence type="ECO:0000313" key="1">
    <source>
        <dbReference type="EMBL" id="SQD80203.1"/>
    </source>
</evidence>
<proteinExistence type="predicted"/>
<protein>
    <recommendedName>
        <fullName evidence="3">Lipoprotein</fullName>
    </recommendedName>
</protein>
<accession>A0A330LTW5</accession>
<gene>
    <name evidence="1" type="ORF">MORIYA_3751</name>
</gene>
<reference evidence="2" key="1">
    <citation type="submission" date="2018-05" db="EMBL/GenBank/DDBJ databases">
        <authorList>
            <person name="Cea G.-C."/>
            <person name="William W."/>
        </authorList>
    </citation>
    <scope>NUCLEOTIDE SEQUENCE [LARGE SCALE GENOMIC DNA]</scope>
    <source>
        <strain evidence="2">DB21MT 5</strain>
    </source>
</reference>
<evidence type="ECO:0000313" key="2">
    <source>
        <dbReference type="Proteomes" id="UP000250163"/>
    </source>
</evidence>
<dbReference type="PROSITE" id="PS51257">
    <property type="entry name" value="PROKAR_LIPOPROTEIN"/>
    <property type="match status" value="1"/>
</dbReference>
<evidence type="ECO:0008006" key="3">
    <source>
        <dbReference type="Google" id="ProtNLM"/>
    </source>
</evidence>
<dbReference type="RefSeq" id="WP_112717362.1">
    <property type="nucleotide sequence ID" value="NZ_LS483250.1"/>
</dbReference>
<keyword evidence="2" id="KW-1185">Reference proteome</keyword>
<dbReference type="EMBL" id="LS483250">
    <property type="protein sequence ID" value="SQD80203.1"/>
    <property type="molecule type" value="Genomic_DNA"/>
</dbReference>
<sequence length="63" mass="6863">MSKIVLMMFLCVSLQGCITTPDSSKSDIPSIIGNKAKEKEEKNGLLAITQFMAVMAVLKTQTE</sequence>